<reference evidence="3" key="1">
    <citation type="submission" date="2024-05" db="EMBL/GenBank/DDBJ databases">
        <title>Planctomycetes of the genus Singulisphaera possess chitinolytic capabilities.</title>
        <authorList>
            <person name="Ivanova A."/>
        </authorList>
    </citation>
    <scope>NUCLEOTIDE SEQUENCE</scope>
    <source>
        <strain evidence="3">Ch08T</strain>
    </source>
</reference>
<feature type="compositionally biased region" description="Gly residues" evidence="1">
    <location>
        <begin position="101"/>
        <end position="110"/>
    </location>
</feature>
<dbReference type="Gene3D" id="3.90.1340.10">
    <property type="entry name" value="Phage tail collar domain"/>
    <property type="match status" value="1"/>
</dbReference>
<proteinExistence type="predicted"/>
<dbReference type="AlphaFoldDB" id="A0AAU7CSI3"/>
<dbReference type="RefSeq" id="WP_406700934.1">
    <property type="nucleotide sequence ID" value="NZ_CP155447.1"/>
</dbReference>
<protein>
    <submittedName>
        <fullName evidence="3">Tail fiber protein</fullName>
    </submittedName>
</protein>
<gene>
    <name evidence="3" type="ORF">V5E97_19270</name>
</gene>
<evidence type="ECO:0000313" key="3">
    <source>
        <dbReference type="EMBL" id="XBH08096.1"/>
    </source>
</evidence>
<feature type="domain" description="Phage tail collar" evidence="2">
    <location>
        <begin position="6"/>
        <end position="62"/>
    </location>
</feature>
<dbReference type="EMBL" id="CP155447">
    <property type="protein sequence ID" value="XBH08096.1"/>
    <property type="molecule type" value="Genomic_DNA"/>
</dbReference>
<dbReference type="InterPro" id="IPR037053">
    <property type="entry name" value="Phage_tail_collar_dom_sf"/>
</dbReference>
<accession>A0AAU7CSI3</accession>
<feature type="region of interest" description="Disordered" evidence="1">
    <location>
        <begin position="97"/>
        <end position="123"/>
    </location>
</feature>
<dbReference type="InterPro" id="IPR011083">
    <property type="entry name" value="Phage_tail_collar_dom"/>
</dbReference>
<evidence type="ECO:0000256" key="1">
    <source>
        <dbReference type="SAM" id="MobiDB-lite"/>
    </source>
</evidence>
<sequence>MEPYIGEIGMVAFNFAPRGWAFCNGQILPINQNQALFSLLGTTFGGNGVTTFALPDMRSRIPVHSGQGPGLSNYSLGETGGAEAVALTVAQLPRHSHAAQGGSGAGGSVGPAGQVWAGSTTNSTPYRSAGVPTATMIPGSITATGGGQTHENRQPYLVVNFIIALVGIFPSRE</sequence>
<dbReference type="SUPFAM" id="SSF88874">
    <property type="entry name" value="Receptor-binding domain of short tail fibre protein gp12"/>
    <property type="match status" value="1"/>
</dbReference>
<organism evidence="3">
    <name type="scientific">Singulisphaera sp. Ch08</name>
    <dbReference type="NCBI Taxonomy" id="3120278"/>
    <lineage>
        <taxon>Bacteria</taxon>
        <taxon>Pseudomonadati</taxon>
        <taxon>Planctomycetota</taxon>
        <taxon>Planctomycetia</taxon>
        <taxon>Isosphaerales</taxon>
        <taxon>Isosphaeraceae</taxon>
        <taxon>Singulisphaera</taxon>
    </lineage>
</organism>
<name>A0AAU7CSI3_9BACT</name>
<dbReference type="Pfam" id="PF07484">
    <property type="entry name" value="Collar"/>
    <property type="match status" value="1"/>
</dbReference>
<evidence type="ECO:0000259" key="2">
    <source>
        <dbReference type="Pfam" id="PF07484"/>
    </source>
</evidence>